<dbReference type="RefSeq" id="XP_014563468.1">
    <property type="nucleotide sequence ID" value="XM_014707982.1"/>
</dbReference>
<dbReference type="GeneID" id="26262206"/>
<dbReference type="InterPro" id="IPR000182">
    <property type="entry name" value="GNAT_dom"/>
</dbReference>
<dbReference type="Gene3D" id="3.40.630.30">
    <property type="match status" value="1"/>
</dbReference>
<evidence type="ECO:0000256" key="2">
    <source>
        <dbReference type="ARBA" id="ARBA00023315"/>
    </source>
</evidence>
<evidence type="ECO:0000313" key="4">
    <source>
        <dbReference type="EMBL" id="KHN69426.1"/>
    </source>
</evidence>
<dbReference type="GO" id="GO:0004596">
    <property type="term" value="F:protein-N-terminal amino-acid acetyltransferase activity"/>
    <property type="evidence" value="ECO:0007669"/>
    <property type="project" value="EnsemblFungi"/>
</dbReference>
<sequence length="182" mass="21442">MYKIEPLLPSDAFSLDVINLDYSTESFPLSYYLYYIINHTEDCMAVVSPVERKRSFYCLRDVYGILMGRLEEKDNVICAHISVLSVQFRKRRNGFARLCMDILENNANIYKAYFMDLYVRCTNACAIDFYKKLGYTVYRRVLDYYHDTNGYEDALDMRKSLKLDPENKFMQKGSDIHASKLN</sequence>
<name>A0A0B2UEB3_9MICR</name>
<dbReference type="PANTHER" id="PTHR45910:SF1">
    <property type="entry name" value="N-ALPHA-ACETYLTRANSFERASE 20"/>
    <property type="match status" value="1"/>
</dbReference>
<keyword evidence="2" id="KW-0012">Acyltransferase</keyword>
<dbReference type="FunCoup" id="A0A0B2UEB3">
    <property type="interactions" value="168"/>
</dbReference>
<dbReference type="GO" id="GO:0031416">
    <property type="term" value="C:NatB complex"/>
    <property type="evidence" value="ECO:0007669"/>
    <property type="project" value="EnsemblFungi"/>
</dbReference>
<dbReference type="STRING" id="1354746.A0A0B2UEB3"/>
<dbReference type="HOGENOM" id="CLU_013985_7_1_1"/>
<dbReference type="Proteomes" id="UP000031056">
    <property type="component" value="Unassembled WGS sequence"/>
</dbReference>
<evidence type="ECO:0000313" key="5">
    <source>
        <dbReference type="Proteomes" id="UP000031056"/>
    </source>
</evidence>
<dbReference type="SUPFAM" id="SSF55729">
    <property type="entry name" value="Acyl-CoA N-acyltransferases (Nat)"/>
    <property type="match status" value="1"/>
</dbReference>
<gene>
    <name evidence="4" type="ORF">M896_081660</name>
</gene>
<comment type="caution">
    <text evidence="4">The sequence shown here is derived from an EMBL/GenBank/DDBJ whole genome shotgun (WGS) entry which is preliminary data.</text>
</comment>
<dbReference type="OrthoDB" id="10264728at2759"/>
<protein>
    <submittedName>
        <fullName evidence="4">Putative acetyltransferase</fullName>
    </submittedName>
</protein>
<keyword evidence="1 4" id="KW-0808">Transferase</keyword>
<organism evidence="4 5">
    <name type="scientific">Ordospora colligata OC4</name>
    <dbReference type="NCBI Taxonomy" id="1354746"/>
    <lineage>
        <taxon>Eukaryota</taxon>
        <taxon>Fungi</taxon>
        <taxon>Fungi incertae sedis</taxon>
        <taxon>Microsporidia</taxon>
        <taxon>Ordosporidae</taxon>
        <taxon>Ordospora</taxon>
    </lineage>
</organism>
<dbReference type="InterPro" id="IPR016181">
    <property type="entry name" value="Acyl_CoA_acyltransferase"/>
</dbReference>
<dbReference type="PROSITE" id="PS51186">
    <property type="entry name" value="GNAT"/>
    <property type="match status" value="1"/>
</dbReference>
<dbReference type="InParanoid" id="A0A0B2UEB3"/>
<accession>A0A0B2UEB3</accession>
<proteinExistence type="predicted"/>
<dbReference type="GO" id="GO:0032956">
    <property type="term" value="P:regulation of actin cytoskeleton organization"/>
    <property type="evidence" value="ECO:0007669"/>
    <property type="project" value="EnsemblFungi"/>
</dbReference>
<keyword evidence="5" id="KW-1185">Reference proteome</keyword>
<evidence type="ECO:0000256" key="1">
    <source>
        <dbReference type="ARBA" id="ARBA00022679"/>
    </source>
</evidence>
<evidence type="ECO:0000259" key="3">
    <source>
        <dbReference type="PROSITE" id="PS51186"/>
    </source>
</evidence>
<dbReference type="GO" id="GO:0000001">
    <property type="term" value="P:mitochondrion inheritance"/>
    <property type="evidence" value="ECO:0007669"/>
    <property type="project" value="EnsemblFungi"/>
</dbReference>
<dbReference type="EMBL" id="JOKQ01000008">
    <property type="protein sequence ID" value="KHN69426.1"/>
    <property type="molecule type" value="Genomic_DNA"/>
</dbReference>
<dbReference type="InterPro" id="IPR051646">
    <property type="entry name" value="NatB_acetyltransferase_subunit"/>
</dbReference>
<dbReference type="PANTHER" id="PTHR45910">
    <property type="entry name" value="N-ALPHA-ACETYLTRANSFERASE 20"/>
    <property type="match status" value="1"/>
</dbReference>
<dbReference type="AlphaFoldDB" id="A0A0B2UEB3"/>
<reference evidence="4 5" key="1">
    <citation type="journal article" date="2014" name="MBio">
        <title>The Ordospora colligata genome; evolution of extreme reduction in microsporidia and host-to-parasite horizontal gene transfer.</title>
        <authorList>
            <person name="Pombert J.-F."/>
            <person name="Haag K.L."/>
            <person name="Beidas S."/>
            <person name="Ebert D."/>
            <person name="Keeling P.J."/>
        </authorList>
    </citation>
    <scope>NUCLEOTIDE SEQUENCE [LARGE SCALE GENOMIC DNA]</scope>
    <source>
        <strain evidence="4 5">OC4</strain>
    </source>
</reference>
<dbReference type="GO" id="GO:0036503">
    <property type="term" value="P:ERAD pathway"/>
    <property type="evidence" value="ECO:0007669"/>
    <property type="project" value="EnsemblFungi"/>
</dbReference>
<feature type="domain" description="N-acetyltransferase" evidence="3">
    <location>
        <begin position="2"/>
        <end position="162"/>
    </location>
</feature>
<dbReference type="VEuPathDB" id="MicrosporidiaDB:M896_081660"/>